<evidence type="ECO:0000313" key="10">
    <source>
        <dbReference type="EMBL" id="QDL93511.1"/>
    </source>
</evidence>
<accession>A0A5B8FI97</accession>
<proteinExistence type="inferred from homology"/>
<dbReference type="InterPro" id="IPR029045">
    <property type="entry name" value="ClpP/crotonase-like_dom_sf"/>
</dbReference>
<reference evidence="10 11" key="1">
    <citation type="submission" date="2019-06" db="EMBL/GenBank/DDBJ databases">
        <title>Genome sequence of Rhodobacteraceae bacterium D4M1.</title>
        <authorList>
            <person name="Cao J."/>
        </authorList>
    </citation>
    <scope>NUCLEOTIDE SEQUENCE [LARGE SCALE GENOMIC DNA]</scope>
    <source>
        <strain evidence="10 11">D4M1</strain>
    </source>
</reference>
<protein>
    <recommendedName>
        <fullName evidence="3">enoyl-CoA hydratase</fullName>
        <ecNumber evidence="3">4.2.1.17</ecNumber>
    </recommendedName>
</protein>
<evidence type="ECO:0000256" key="1">
    <source>
        <dbReference type="ARBA" id="ARBA00002994"/>
    </source>
</evidence>
<gene>
    <name evidence="10" type="ORF">FDP22_18005</name>
</gene>
<dbReference type="Proteomes" id="UP000305888">
    <property type="component" value="Chromosome"/>
</dbReference>
<dbReference type="PANTHER" id="PTHR11941:SF54">
    <property type="entry name" value="ENOYL-COA HYDRATASE, MITOCHONDRIAL"/>
    <property type="match status" value="1"/>
</dbReference>
<evidence type="ECO:0000256" key="3">
    <source>
        <dbReference type="ARBA" id="ARBA00012076"/>
    </source>
</evidence>
<dbReference type="RefSeq" id="WP_138575850.1">
    <property type="nucleotide sequence ID" value="NZ_CP040818.1"/>
</dbReference>
<dbReference type="EMBL" id="CP040818">
    <property type="protein sequence ID" value="QDL93511.1"/>
    <property type="molecule type" value="Genomic_DNA"/>
</dbReference>
<dbReference type="GO" id="GO:0006635">
    <property type="term" value="P:fatty acid beta-oxidation"/>
    <property type="evidence" value="ECO:0007669"/>
    <property type="project" value="TreeGrafter"/>
</dbReference>
<dbReference type="GO" id="GO:0018812">
    <property type="term" value="F:3-hydroxyacyl-CoA dehydratase activity"/>
    <property type="evidence" value="ECO:0007669"/>
    <property type="project" value="RHEA"/>
</dbReference>
<evidence type="ECO:0000256" key="4">
    <source>
        <dbReference type="ARBA" id="ARBA00022832"/>
    </source>
</evidence>
<dbReference type="KEGG" id="ppru:FDP22_18005"/>
<dbReference type="Gene3D" id="1.10.12.10">
    <property type="entry name" value="Lyase 2-enoyl-coa Hydratase, Chain A, domain 2"/>
    <property type="match status" value="1"/>
</dbReference>
<dbReference type="InterPro" id="IPR014748">
    <property type="entry name" value="Enoyl-CoA_hydra_C"/>
</dbReference>
<sequence length="258" mass="28203">MAYETLIVEVADHIGLIRLNRPEALNALNMQLLEELADVLVSFSTNDKVRCVIITGSEKAFAAGADIKEMSEKSFTDMFEADYFTGPTETLLRFRKPIIAAVSGYALGGGCELAMMCDFIIASDTAKFGQPEINLGVMGGMGGTQRLTRFVGKSKAMEMNLTGRFMDAAEAERSGLVSRVVPAKDLLDDAKATAAKIAEKSLIAAMAVKEAVNRSYETTLREGVLFERRVFHSLFSSEDQAEGMAAFTEKRAPQFRDR</sequence>
<dbReference type="InterPro" id="IPR001753">
    <property type="entry name" value="Enoyl-CoA_hydra/iso"/>
</dbReference>
<keyword evidence="4" id="KW-0276">Fatty acid metabolism</keyword>
<evidence type="ECO:0000256" key="9">
    <source>
        <dbReference type="RuleBase" id="RU003707"/>
    </source>
</evidence>
<dbReference type="FunFam" id="3.90.226.10:FF:000019">
    <property type="entry name" value="Enoyl-CoA hydratase, mitochondrial"/>
    <property type="match status" value="1"/>
</dbReference>
<dbReference type="NCBIfam" id="NF004517">
    <property type="entry name" value="PRK05862.1"/>
    <property type="match status" value="1"/>
</dbReference>
<dbReference type="Pfam" id="PF00378">
    <property type="entry name" value="ECH_1"/>
    <property type="match status" value="1"/>
</dbReference>
<dbReference type="FunFam" id="1.10.12.10:FF:000001">
    <property type="entry name" value="Probable enoyl-CoA hydratase, mitochondrial"/>
    <property type="match status" value="1"/>
</dbReference>
<dbReference type="PROSITE" id="PS00166">
    <property type="entry name" value="ENOYL_COA_HYDRATASE"/>
    <property type="match status" value="1"/>
</dbReference>
<comment type="catalytic activity">
    <reaction evidence="7">
        <text>a (3S)-3-hydroxyacyl-CoA = a (2E)-enoyl-CoA + H2O</text>
        <dbReference type="Rhea" id="RHEA:16105"/>
        <dbReference type="ChEBI" id="CHEBI:15377"/>
        <dbReference type="ChEBI" id="CHEBI:57318"/>
        <dbReference type="ChEBI" id="CHEBI:58856"/>
        <dbReference type="EC" id="4.2.1.17"/>
    </reaction>
</comment>
<organism evidence="10 11">
    <name type="scientific">Paroceanicella profunda</name>
    <dbReference type="NCBI Taxonomy" id="2579971"/>
    <lineage>
        <taxon>Bacteria</taxon>
        <taxon>Pseudomonadati</taxon>
        <taxon>Pseudomonadota</taxon>
        <taxon>Alphaproteobacteria</taxon>
        <taxon>Rhodobacterales</taxon>
        <taxon>Paracoccaceae</taxon>
        <taxon>Paroceanicella</taxon>
    </lineage>
</organism>
<keyword evidence="5" id="KW-0443">Lipid metabolism</keyword>
<comment type="similarity">
    <text evidence="2 9">Belongs to the enoyl-CoA hydratase/isomerase family.</text>
</comment>
<dbReference type="SUPFAM" id="SSF52096">
    <property type="entry name" value="ClpP/crotonase"/>
    <property type="match status" value="1"/>
</dbReference>
<keyword evidence="6 10" id="KW-0456">Lyase</keyword>
<dbReference type="AlphaFoldDB" id="A0A5B8FI97"/>
<dbReference type="Gene3D" id="3.90.226.10">
    <property type="entry name" value="2-enoyl-CoA Hydratase, Chain A, domain 1"/>
    <property type="match status" value="1"/>
</dbReference>
<evidence type="ECO:0000256" key="6">
    <source>
        <dbReference type="ARBA" id="ARBA00023239"/>
    </source>
</evidence>
<evidence type="ECO:0000313" key="11">
    <source>
        <dbReference type="Proteomes" id="UP000305888"/>
    </source>
</evidence>
<evidence type="ECO:0000256" key="2">
    <source>
        <dbReference type="ARBA" id="ARBA00005254"/>
    </source>
</evidence>
<comment type="catalytic activity">
    <reaction evidence="8">
        <text>a 4-saturated-(3S)-3-hydroxyacyl-CoA = a (3E)-enoyl-CoA + H2O</text>
        <dbReference type="Rhea" id="RHEA:20724"/>
        <dbReference type="ChEBI" id="CHEBI:15377"/>
        <dbReference type="ChEBI" id="CHEBI:58521"/>
        <dbReference type="ChEBI" id="CHEBI:137480"/>
        <dbReference type="EC" id="4.2.1.17"/>
    </reaction>
</comment>
<evidence type="ECO:0000256" key="7">
    <source>
        <dbReference type="ARBA" id="ARBA00023709"/>
    </source>
</evidence>
<dbReference type="CDD" id="cd06558">
    <property type="entry name" value="crotonase-like"/>
    <property type="match status" value="1"/>
</dbReference>
<dbReference type="OrthoDB" id="9775794at2"/>
<dbReference type="EC" id="4.2.1.17" evidence="3"/>
<evidence type="ECO:0000256" key="5">
    <source>
        <dbReference type="ARBA" id="ARBA00023098"/>
    </source>
</evidence>
<dbReference type="PANTHER" id="PTHR11941">
    <property type="entry name" value="ENOYL-COA HYDRATASE-RELATED"/>
    <property type="match status" value="1"/>
</dbReference>
<keyword evidence="11" id="KW-1185">Reference proteome</keyword>
<name>A0A5B8FI97_9RHOB</name>
<comment type="function">
    <text evidence="1">Could possibly oxidize fatty acids using specific components.</text>
</comment>
<evidence type="ECO:0000256" key="8">
    <source>
        <dbReference type="ARBA" id="ARBA00023717"/>
    </source>
</evidence>
<dbReference type="InterPro" id="IPR018376">
    <property type="entry name" value="Enoyl-CoA_hyd/isom_CS"/>
</dbReference>